<dbReference type="Proteomes" id="UP000323075">
    <property type="component" value="Unassembled WGS sequence"/>
</dbReference>
<dbReference type="GeneID" id="68694517"/>
<feature type="transmembrane region" description="Helical" evidence="5">
    <location>
        <begin position="38"/>
        <end position="67"/>
    </location>
</feature>
<evidence type="ECO:0000313" key="6">
    <source>
        <dbReference type="EMBL" id="QCC45578.1"/>
    </source>
</evidence>
<evidence type="ECO:0000313" key="7">
    <source>
        <dbReference type="EMBL" id="TYO81842.1"/>
    </source>
</evidence>
<feature type="transmembrane region" description="Helical" evidence="5">
    <location>
        <begin position="193"/>
        <end position="216"/>
    </location>
</feature>
<reference evidence="6 8" key="1">
    <citation type="journal article" date="2019" name="Microbiol. Resour. Announc.">
        <title>The Genome Sequence of the Halobacterium salinarum Type Strain Is Closely Related to That of Laboratory Strains NRC-1 and R1.</title>
        <authorList>
            <person name="Pfeiffer F."/>
            <person name="Marchfelder A."/>
            <person name="Habermann B."/>
            <person name="Dyall-Smith M.L."/>
        </authorList>
    </citation>
    <scope>NUCLEOTIDE SEQUENCE [LARGE SCALE GENOMIC DNA]</scope>
    <source>
        <strain evidence="6">91-R6</strain>
        <strain evidence="8">ATCC 33171 / DSM 3754 / JCM 8978 / NBRC 102687 / NCIMB 764 / 91-R6</strain>
    </source>
</reference>
<evidence type="ECO:0000313" key="9">
    <source>
        <dbReference type="Proteomes" id="UP000323075"/>
    </source>
</evidence>
<evidence type="ECO:0000256" key="4">
    <source>
        <dbReference type="ARBA" id="ARBA00023136"/>
    </source>
</evidence>
<evidence type="ECO:0000256" key="2">
    <source>
        <dbReference type="ARBA" id="ARBA00022692"/>
    </source>
</evidence>
<reference evidence="6" key="3">
    <citation type="journal article" name="MicrobiologyOpen">
        <title>Whole-genome comparison between the type strain of Halobacterium salinarum (DSM 3754(T)) and the laboratory strains R1 and NRC-1.</title>
        <authorList>
            <person name="Pfeiffer F."/>
            <person name="Losensky G."/>
            <person name="Marchfelder A."/>
            <person name="Habermann B."/>
            <person name="Dyall-Smith M."/>
        </authorList>
    </citation>
    <scope>NUCLEOTIDE SEQUENCE</scope>
    <source>
        <strain evidence="6">91-R6</strain>
    </source>
</reference>
<evidence type="ECO:0000256" key="3">
    <source>
        <dbReference type="ARBA" id="ARBA00022989"/>
    </source>
</evidence>
<reference evidence="7 9" key="2">
    <citation type="submission" date="2019-07" db="EMBL/GenBank/DDBJ databases">
        <title>Genomic Encyclopedia of Archaeal and Bacterial Type Strains, Phase II (KMG-II): from individual species to whole genera.</title>
        <authorList>
            <person name="Goeker M."/>
        </authorList>
    </citation>
    <scope>NUCLEOTIDE SEQUENCE [LARGE SCALE GENOMIC DNA]</scope>
    <source>
        <strain evidence="7 9">DSM 3754</strain>
    </source>
</reference>
<evidence type="ECO:0000256" key="1">
    <source>
        <dbReference type="ARBA" id="ARBA00004141"/>
    </source>
</evidence>
<keyword evidence="3 5" id="KW-1133">Transmembrane helix</keyword>
<evidence type="ECO:0000256" key="5">
    <source>
        <dbReference type="SAM" id="Phobius"/>
    </source>
</evidence>
<accession>A0A4D6GXX2</accession>
<keyword evidence="4 5" id="KW-0472">Membrane</keyword>
<proteinExistence type="predicted"/>
<dbReference type="InterPro" id="IPR019109">
    <property type="entry name" value="MamF_MmsF"/>
</dbReference>
<dbReference type="Proteomes" id="UP000296216">
    <property type="component" value="Chromosome"/>
</dbReference>
<feature type="transmembrane region" description="Helical" evidence="5">
    <location>
        <begin position="236"/>
        <end position="262"/>
    </location>
</feature>
<comment type="subcellular location">
    <subcellularLocation>
        <location evidence="1">Membrane</location>
        <topology evidence="1">Multi-pass membrane protein</topology>
    </subcellularLocation>
</comment>
<name>A0A4D6GXX2_HALS9</name>
<protein>
    <submittedName>
        <fullName evidence="6">DUF4870 family protein</fullName>
    </submittedName>
</protein>
<dbReference type="EMBL" id="VRYN01000001">
    <property type="protein sequence ID" value="TYO81842.1"/>
    <property type="molecule type" value="Genomic_DNA"/>
</dbReference>
<keyword evidence="2 5" id="KW-0812">Transmembrane</keyword>
<dbReference type="EMBL" id="CP038631">
    <property type="protein sequence ID" value="QCC45578.1"/>
    <property type="molecule type" value="Genomic_DNA"/>
</dbReference>
<dbReference type="AlphaFoldDB" id="A0A4D6GXX2"/>
<sequence>MRSSRSLFVITAVTLLSLALDVISANWALDIFTAGPFALVGFVLFVVLQTLLVPVFFAALYVDIGVARASADPWSPSRWLWVGGGALAALAAYLVASNTTAAVVLVGVAYLGRRFYAATRGTAAAGPEPAAGGDATARSVAGVSVHVLALAAAAGAYVLTSDIAGAALAFGGVAAVVFAASEHSFTRANARNALNWSLSVLAFATVLAVPSFLYAMDGQFYGYTVSGPLFPPALDAAAKTGSVALVVVALLAVVATIPLAAFATWRAAMGAPWSYPLAASVIERLT</sequence>
<evidence type="ECO:0000313" key="8">
    <source>
        <dbReference type="Proteomes" id="UP000296216"/>
    </source>
</evidence>
<dbReference type="RefSeq" id="WP_012289400.1">
    <property type="nucleotide sequence ID" value="NZ_VRYN01000001.1"/>
</dbReference>
<gene>
    <name evidence="7" type="ORF">APQ99_00352</name>
    <name evidence="6" type="ORF">HBSAL_09670</name>
</gene>
<organism evidence="6 8">
    <name type="scientific">Halobacterium salinarum (strain ATCC 33171 / DSM 3754 / JCM 8978 / NBRC 102687 / NCIMB 764 / 91-R6)</name>
    <dbReference type="NCBI Taxonomy" id="2597657"/>
    <lineage>
        <taxon>Archaea</taxon>
        <taxon>Methanobacteriati</taxon>
        <taxon>Methanobacteriota</taxon>
        <taxon>Stenosarchaea group</taxon>
        <taxon>Halobacteria</taxon>
        <taxon>Halobacteriales</taxon>
        <taxon>Halobacteriaceae</taxon>
        <taxon>Halobacterium</taxon>
    </lineage>
</organism>
<dbReference type="Pfam" id="PF09685">
    <property type="entry name" value="MamF_MmsF"/>
    <property type="match status" value="1"/>
</dbReference>
<feature type="transmembrane region" description="Helical" evidence="5">
    <location>
        <begin position="79"/>
        <end position="112"/>
    </location>
</feature>
<feature type="transmembrane region" description="Helical" evidence="5">
    <location>
        <begin position="163"/>
        <end position="181"/>
    </location>
</feature>